<accession>A0AAN9HZ93</accession>
<comment type="similarity">
    <text evidence="1">Belongs to the cytochrome P450 family.</text>
</comment>
<evidence type="ECO:0000256" key="6">
    <source>
        <dbReference type="PIRSR" id="PIRSR602403-1"/>
    </source>
</evidence>
<evidence type="ECO:0000256" key="4">
    <source>
        <dbReference type="ARBA" id="ARBA00023004"/>
    </source>
</evidence>
<evidence type="ECO:0000313" key="7">
    <source>
        <dbReference type="EMBL" id="KAK7257905.1"/>
    </source>
</evidence>
<keyword evidence="8" id="KW-1185">Reference proteome</keyword>
<dbReference type="CDD" id="cd11071">
    <property type="entry name" value="CYP74"/>
    <property type="match status" value="1"/>
</dbReference>
<dbReference type="AlphaFoldDB" id="A0AAN9HZ93"/>
<dbReference type="SUPFAM" id="SSF48264">
    <property type="entry name" value="Cytochrome P450"/>
    <property type="match status" value="1"/>
</dbReference>
<dbReference type="GO" id="GO:0020037">
    <property type="term" value="F:heme binding"/>
    <property type="evidence" value="ECO:0007669"/>
    <property type="project" value="InterPro"/>
</dbReference>
<keyword evidence="3 6" id="KW-0479">Metal-binding</keyword>
<dbReference type="Proteomes" id="UP001372338">
    <property type="component" value="Unassembled WGS sequence"/>
</dbReference>
<keyword evidence="5" id="KW-0456">Lyase</keyword>
<dbReference type="Gene3D" id="1.10.630.10">
    <property type="entry name" value="Cytochrome P450"/>
    <property type="match status" value="1"/>
</dbReference>
<keyword evidence="2 6" id="KW-0349">Heme</keyword>
<evidence type="ECO:0000256" key="2">
    <source>
        <dbReference type="ARBA" id="ARBA00022617"/>
    </source>
</evidence>
<dbReference type="GO" id="GO:0016705">
    <property type="term" value="F:oxidoreductase activity, acting on paired donors, with incorporation or reduction of molecular oxygen"/>
    <property type="evidence" value="ECO:0007669"/>
    <property type="project" value="InterPro"/>
</dbReference>
<evidence type="ECO:0000256" key="1">
    <source>
        <dbReference type="ARBA" id="ARBA00010617"/>
    </source>
</evidence>
<dbReference type="PRINTS" id="PR00465">
    <property type="entry name" value="EP450IV"/>
</dbReference>
<dbReference type="InterPro" id="IPR002403">
    <property type="entry name" value="Cyt_P450_E_grp-IV"/>
</dbReference>
<dbReference type="InterPro" id="IPR036396">
    <property type="entry name" value="Cyt_P450_sf"/>
</dbReference>
<dbReference type="GO" id="GO:0016829">
    <property type="term" value="F:lyase activity"/>
    <property type="evidence" value="ECO:0007669"/>
    <property type="project" value="UniProtKB-KW"/>
</dbReference>
<reference evidence="7 8" key="1">
    <citation type="submission" date="2024-01" db="EMBL/GenBank/DDBJ databases">
        <title>The genomes of 5 underutilized Papilionoideae crops provide insights into root nodulation and disease resistanc.</title>
        <authorList>
            <person name="Yuan L."/>
        </authorList>
    </citation>
    <scope>NUCLEOTIDE SEQUENCE [LARGE SCALE GENOMIC DNA]</scope>
    <source>
        <strain evidence="7">ZHUSHIDOU_FW_LH</strain>
        <tissue evidence="7">Leaf</tissue>
    </source>
</reference>
<feature type="binding site" description="axial binding residue" evidence="6">
    <location>
        <position position="436"/>
    </location>
    <ligand>
        <name>heme</name>
        <dbReference type="ChEBI" id="CHEBI:30413"/>
    </ligand>
    <ligandPart>
        <name>Fe</name>
        <dbReference type="ChEBI" id="CHEBI:18248"/>
    </ligandPart>
</feature>
<dbReference type="GO" id="GO:0005506">
    <property type="term" value="F:iron ion binding"/>
    <property type="evidence" value="ECO:0007669"/>
    <property type="project" value="InterPro"/>
</dbReference>
<evidence type="ECO:0000256" key="5">
    <source>
        <dbReference type="ARBA" id="ARBA00023239"/>
    </source>
</evidence>
<dbReference type="Pfam" id="PF00067">
    <property type="entry name" value="p450"/>
    <property type="match status" value="1"/>
</dbReference>
<gene>
    <name evidence="7" type="ORF">RIF29_32223</name>
</gene>
<dbReference type="PANTHER" id="PTHR24286:SF337">
    <property type="entry name" value="9_13 HYDROPEROXIDE LYASE"/>
    <property type="match status" value="1"/>
</dbReference>
<name>A0AAN9HZ93_CROPI</name>
<dbReference type="EMBL" id="JAYWIO010000006">
    <property type="protein sequence ID" value="KAK7257905.1"/>
    <property type="molecule type" value="Genomic_DNA"/>
</dbReference>
<comment type="cofactor">
    <cofactor evidence="6">
        <name>heme</name>
        <dbReference type="ChEBI" id="CHEBI:30413"/>
    </cofactor>
</comment>
<evidence type="ECO:0000313" key="8">
    <source>
        <dbReference type="Proteomes" id="UP001372338"/>
    </source>
</evidence>
<dbReference type="GO" id="GO:0016125">
    <property type="term" value="P:sterol metabolic process"/>
    <property type="evidence" value="ECO:0007669"/>
    <property type="project" value="TreeGrafter"/>
</dbReference>
<protein>
    <recommendedName>
        <fullName evidence="9">Cytochrome P450</fullName>
    </recommendedName>
</protein>
<comment type="caution">
    <text evidence="7">The sequence shown here is derived from an EMBL/GenBank/DDBJ whole genome shotgun (WGS) entry which is preliminary data.</text>
</comment>
<proteinExistence type="inferred from homology"/>
<dbReference type="GO" id="GO:0006631">
    <property type="term" value="P:fatty acid metabolic process"/>
    <property type="evidence" value="ECO:0007669"/>
    <property type="project" value="UniProtKB-ARBA"/>
</dbReference>
<dbReference type="InterPro" id="IPR001128">
    <property type="entry name" value="Cyt_P450"/>
</dbReference>
<dbReference type="FunFam" id="1.10.630.10:FF:000024">
    <property type="entry name" value="Allene oxide synthase, chloroplastic"/>
    <property type="match status" value="1"/>
</dbReference>
<sequence>MASSETDTTYSSNLPLKPIPGSYGLPFFGPISDRHDYFYHQGRDKFFSSRIQKYNSTVFKTNMPPGPFISSNPRVIALLDSSSFQILFHNSKVQKHDLLDGTFMPSTNFFGGYRPCAFLDTDEPSHSLIKTFFLNLLSSKHDAFVPLFRSELSEHFADLEDRLAKKHGKASFNSSIGTAVFNFVFRLICENKDPKETVIGSKGPTLVQTWLGAQLAPLATLNPPTIVGYLEDLVLRTVSIPAWTVKWSYKKLYEGFGKEAKAALDEAERLGIKREEATHNLVFMGSFNAFGGLSNQFPILIKWLGLAGEALHKQLADEIRSVVKEEGGITLGALEKLTLTKSTVYEALRIEPAVPFQYAKAREDLVIQSHDASFEIKKGEILFGYQPFATKDPKVFENPEEFVANRFVGDGEKLLKYVLWSNGRETEEPTPDNKQCPAKNLVVLMCRLFVVELFLRYDTFTVEFKPLVLGPTVTVKSLTKASSF</sequence>
<dbReference type="PANTHER" id="PTHR24286">
    <property type="entry name" value="CYTOCHROME P450 26"/>
    <property type="match status" value="1"/>
</dbReference>
<organism evidence="7 8">
    <name type="scientific">Crotalaria pallida</name>
    <name type="common">Smooth rattlebox</name>
    <name type="synonym">Crotalaria striata</name>
    <dbReference type="NCBI Taxonomy" id="3830"/>
    <lineage>
        <taxon>Eukaryota</taxon>
        <taxon>Viridiplantae</taxon>
        <taxon>Streptophyta</taxon>
        <taxon>Embryophyta</taxon>
        <taxon>Tracheophyta</taxon>
        <taxon>Spermatophyta</taxon>
        <taxon>Magnoliopsida</taxon>
        <taxon>eudicotyledons</taxon>
        <taxon>Gunneridae</taxon>
        <taxon>Pentapetalae</taxon>
        <taxon>rosids</taxon>
        <taxon>fabids</taxon>
        <taxon>Fabales</taxon>
        <taxon>Fabaceae</taxon>
        <taxon>Papilionoideae</taxon>
        <taxon>50 kb inversion clade</taxon>
        <taxon>genistoids sensu lato</taxon>
        <taxon>core genistoids</taxon>
        <taxon>Crotalarieae</taxon>
        <taxon>Crotalaria</taxon>
    </lineage>
</organism>
<evidence type="ECO:0008006" key="9">
    <source>
        <dbReference type="Google" id="ProtNLM"/>
    </source>
</evidence>
<dbReference type="GO" id="GO:0004497">
    <property type="term" value="F:monooxygenase activity"/>
    <property type="evidence" value="ECO:0007669"/>
    <property type="project" value="InterPro"/>
</dbReference>
<keyword evidence="4 6" id="KW-0408">Iron</keyword>
<evidence type="ECO:0000256" key="3">
    <source>
        <dbReference type="ARBA" id="ARBA00022723"/>
    </source>
</evidence>